<reference evidence="1 2" key="1">
    <citation type="submission" date="2020-02" db="EMBL/GenBank/DDBJ databases">
        <authorList>
            <person name="Kociolek L.K."/>
            <person name="Ozer E.A."/>
        </authorList>
    </citation>
    <scope>NUCLEOTIDE SEQUENCE [LARGE SCALE GENOMIC DNA]</scope>
    <source>
        <strain evidence="1 2">ATCC 14501</strain>
    </source>
</reference>
<sequence length="51" mass="5628">MCFTGCDGNNALDVSDIRGERQGKGALMKDMQEVIDEQPDVKCTDHACILR</sequence>
<dbReference type="RefSeq" id="WP_002608060.1">
    <property type="nucleotide sequence ID" value="NZ_BAAACC010000022.1"/>
</dbReference>
<dbReference type="AlphaFoldDB" id="A0AAP9ME47"/>
<protein>
    <submittedName>
        <fullName evidence="1">Uncharacterized protein</fullName>
    </submittedName>
</protein>
<name>A0AAP9ME47_CLOIN</name>
<evidence type="ECO:0000313" key="2">
    <source>
        <dbReference type="Proteomes" id="UP000503330"/>
    </source>
</evidence>
<gene>
    <name evidence="1" type="ORF">G4D54_05540</name>
</gene>
<proteinExistence type="predicted"/>
<dbReference type="GeneID" id="61924979"/>
<evidence type="ECO:0000313" key="1">
    <source>
        <dbReference type="EMBL" id="QJA01924.1"/>
    </source>
</evidence>
<accession>A0AAP9ME47</accession>
<dbReference type="Proteomes" id="UP000503330">
    <property type="component" value="Chromosome"/>
</dbReference>
<dbReference type="EMBL" id="CP048838">
    <property type="protein sequence ID" value="QJA01924.1"/>
    <property type="molecule type" value="Genomic_DNA"/>
</dbReference>
<organism evidence="1 2">
    <name type="scientific">Clostridium innocuum</name>
    <dbReference type="NCBI Taxonomy" id="1522"/>
    <lineage>
        <taxon>Bacteria</taxon>
        <taxon>Bacillati</taxon>
        <taxon>Bacillota</taxon>
        <taxon>Clostridia</taxon>
        <taxon>Eubacteriales</taxon>
        <taxon>Clostridiaceae</taxon>
        <taxon>Clostridium</taxon>
    </lineage>
</organism>